<name>A0A315ZVV7_9FIRM</name>
<dbReference type="Proteomes" id="UP000254051">
    <property type="component" value="Unassembled WGS sequence"/>
</dbReference>
<accession>A0A315ZVV7</accession>
<gene>
    <name evidence="1" type="ORF">SAMN05216529_10728</name>
</gene>
<dbReference type="OrthoDB" id="2083109at2"/>
<organism evidence="1 2">
    <name type="scientific">Faecalicatena contorta</name>
    <dbReference type="NCBI Taxonomy" id="39482"/>
    <lineage>
        <taxon>Bacteria</taxon>
        <taxon>Bacillati</taxon>
        <taxon>Bacillota</taxon>
        <taxon>Clostridia</taxon>
        <taxon>Lachnospirales</taxon>
        <taxon>Lachnospiraceae</taxon>
        <taxon>Faecalicatena</taxon>
    </lineage>
</organism>
<evidence type="ECO:0000313" key="1">
    <source>
        <dbReference type="EMBL" id="SUQ14576.1"/>
    </source>
</evidence>
<protein>
    <submittedName>
        <fullName evidence="1">Uncharacterized protein</fullName>
    </submittedName>
</protein>
<reference evidence="2" key="1">
    <citation type="submission" date="2017-07" db="EMBL/GenBank/DDBJ databases">
        <authorList>
            <person name="Varghese N."/>
            <person name="Submissions S."/>
        </authorList>
    </citation>
    <scope>NUCLEOTIDE SEQUENCE [LARGE SCALE GENOMIC DNA]</scope>
    <source>
        <strain evidence="2">NLAE-zl-C134</strain>
    </source>
</reference>
<proteinExistence type="predicted"/>
<dbReference type="AlphaFoldDB" id="A0A315ZVV7"/>
<dbReference type="RefSeq" id="WP_109711595.1">
    <property type="nucleotide sequence ID" value="NZ_QGDS01000007.1"/>
</dbReference>
<sequence length="108" mass="12702">MYGNEGERWVMIKKLSINGLMINEEGTEFKISPYYSVPHGYTSIKYEGILLFIPDKIFEEHFVRWDKYKQYYKLGDIIKINANGNLEDYSIEEIDGDGCYVTLSLKRD</sequence>
<evidence type="ECO:0000313" key="2">
    <source>
        <dbReference type="Proteomes" id="UP000254051"/>
    </source>
</evidence>
<dbReference type="EMBL" id="UHJJ01000007">
    <property type="protein sequence ID" value="SUQ14576.1"/>
    <property type="molecule type" value="Genomic_DNA"/>
</dbReference>
<keyword evidence="2" id="KW-1185">Reference proteome</keyword>